<keyword evidence="1" id="KW-0472">Membrane</keyword>
<keyword evidence="3" id="KW-1185">Reference proteome</keyword>
<dbReference type="EMBL" id="CP002529">
    <property type="protein sequence ID" value="ADY00230.1"/>
    <property type="molecule type" value="Genomic_DNA"/>
</dbReference>
<name>F0QYU9_VULM7</name>
<sequence length="797" mass="89456">MQLIAAKRRLIIGDALGLILIIVFMTSLSIATLSAAETNYVIKIPSMSVFNVTNLSSNTSFSYTYINTTGGIAYLPPIEYYYYNFSATAGSYIDYSVWSTSPIMLYILTNQQLMKYTNGSSIEHLYSVTGSNVTGYYHVNKTGTYYVVIINNGTKPTLVVYAISLTRKPILNQWGFPIGIADYGIAIINGTYFAYEYETNEFIGKASIYNVFTQEPSSCPTGYVELGNNWFSIQLNTVLVVNTLSGYTQYYWLQNILLFDSLNYTTQVGDNVWNSTSINASLSSNLISGNGVVSPVNTTVSNVTAYAYYIELTQQANLPFTIYLITRTGLTSNDYPWIAFGYSYNGRSITWFDNVTIRVKSSSTYMEVSPISNGGGLMNDAELVIVGPWNSECTAARSLNITLSLYFTWPYPSDYYLSPVPSMWDFGTDTAEIIYDAHVSPLNYGSVYVIQGPEKLYFLNTYFIPLIINNPVNETRTLDVYTVNSTTTLNEPSIITVVPNETRYIFMNYVINNSYIVTTNALNLTLQGPTSIYVNYTLQYMLTINDPSGLLNGESGWHNYGSVVTLNEPEIYYLDNGTRLVFNAYYIYLTGTSLYHMVMNNVTNLLVNGPYTVIVNWTKQYQVNVNSPVPVIVSLSGLQNISGYSVVTWVNRSSTLIILVPKYYVLGNGTCLVYLGNNESIVVYLPFNISLGNFVRQYLVTIYSKYPVSVNGTYTTNITKWFYSGETLMIRPGTVFSDGVFLSELGLVITVNKPTNITVTWHINYFLTVIMYTVIITAISVIVILIIRRRRSEHKTF</sequence>
<proteinExistence type="predicted"/>
<accession>F0QYU9</accession>
<evidence type="ECO:0000313" key="2">
    <source>
        <dbReference type="EMBL" id="ADY00230.1"/>
    </source>
</evidence>
<dbReference type="HOGENOM" id="CLU_352564_0_0_2"/>
<feature type="transmembrane region" description="Helical" evidence="1">
    <location>
        <begin position="12"/>
        <end position="36"/>
    </location>
</feature>
<dbReference type="Proteomes" id="UP000007485">
    <property type="component" value="Chromosome"/>
</dbReference>
<dbReference type="OrthoDB" id="28853at2157"/>
<gene>
    <name evidence="2" type="ordered locus">VMUT_0012</name>
</gene>
<keyword evidence="1" id="KW-1133">Transmembrane helix</keyword>
<feature type="transmembrane region" description="Helical" evidence="1">
    <location>
        <begin position="765"/>
        <end position="787"/>
    </location>
</feature>
<evidence type="ECO:0000313" key="3">
    <source>
        <dbReference type="Proteomes" id="UP000007485"/>
    </source>
</evidence>
<dbReference type="AlphaFoldDB" id="F0QYU9"/>
<dbReference type="Pfam" id="PF05317">
    <property type="entry name" value="Thermopsin"/>
    <property type="match status" value="1"/>
</dbReference>
<evidence type="ECO:0000256" key="1">
    <source>
        <dbReference type="SAM" id="Phobius"/>
    </source>
</evidence>
<dbReference type="InterPro" id="IPR007981">
    <property type="entry name" value="Peptidase_A5"/>
</dbReference>
<dbReference type="KEGG" id="vmo:VMUT_0012"/>
<protein>
    <submittedName>
        <fullName evidence="2">Peptidase A5, thermopsin</fullName>
    </submittedName>
</protein>
<keyword evidence="1" id="KW-0812">Transmembrane</keyword>
<dbReference type="eggNOG" id="arCOG03671">
    <property type="taxonomic scope" value="Archaea"/>
</dbReference>
<organism evidence="2 3">
    <name type="scientific">Vulcanisaeta moutnovskia (strain 768-28)</name>
    <dbReference type="NCBI Taxonomy" id="985053"/>
    <lineage>
        <taxon>Archaea</taxon>
        <taxon>Thermoproteota</taxon>
        <taxon>Thermoprotei</taxon>
        <taxon>Thermoproteales</taxon>
        <taxon>Thermoproteaceae</taxon>
        <taxon>Vulcanisaeta</taxon>
    </lineage>
</organism>
<dbReference type="eggNOG" id="arCOG03672">
    <property type="taxonomic scope" value="Archaea"/>
</dbReference>
<reference evidence="2 3" key="1">
    <citation type="journal article" date="2011" name="J. Bacteriol.">
        <title>Complete genome sequence of 'Vulcanisaeta moutnovskia' strain 768-28, a novel member of the hyperthermophilic crenarchaeal genus vulcanisaeta.</title>
        <authorList>
            <person name="Gumerov V.M."/>
            <person name="Mardanov A.V."/>
            <person name="Beletsky A.V."/>
            <person name="Prokofeva M.I."/>
            <person name="Bonch-Osmolovskaya E.A."/>
            <person name="Ravin N.V."/>
            <person name="Skryabin K.G."/>
        </authorList>
    </citation>
    <scope>NUCLEOTIDE SEQUENCE [LARGE SCALE GENOMIC DNA]</scope>
    <source>
        <strain evidence="2 3">768-28</strain>
    </source>
</reference>